<comment type="subcellular location">
    <subcellularLocation>
        <location evidence="1">Secreted</location>
    </subcellularLocation>
</comment>
<evidence type="ECO:0000256" key="3">
    <source>
        <dbReference type="SAM" id="MobiDB-lite"/>
    </source>
</evidence>
<name>A0A224YBH4_9ACAR</name>
<feature type="compositionally biased region" description="Basic residues" evidence="3">
    <location>
        <begin position="171"/>
        <end position="195"/>
    </location>
</feature>
<sequence>MLIKGLCVVSILWWSLAQADWSRVRYTEVRLNTTERHCNYDNHNFTNRMSLNDSCEERWCYPHNHTVLLMTCLDPNSGCTRVRNNKTTFPECCREDCYATSACSLPNGDLLKHGEFYNYTDPCVQYHCENGNLSINARCPEETDPLCTFSFGQGQPFPDCCGIGKLCTAKRDKKRRKRNKGEGRKGKKGKKKHST</sequence>
<evidence type="ECO:0000256" key="2">
    <source>
        <dbReference type="ARBA" id="ARBA00022525"/>
    </source>
</evidence>
<feature type="signal peptide" evidence="4">
    <location>
        <begin position="1"/>
        <end position="19"/>
    </location>
</feature>
<accession>A0A224YBH4</accession>
<feature type="chain" id="PRO_5013257019" evidence="4">
    <location>
        <begin position="20"/>
        <end position="195"/>
    </location>
</feature>
<dbReference type="AlphaFoldDB" id="A0A224YBH4"/>
<feature type="region of interest" description="Disordered" evidence="3">
    <location>
        <begin position="170"/>
        <end position="195"/>
    </location>
</feature>
<protein>
    <submittedName>
        <fullName evidence="6">8.9 kDa family member</fullName>
    </submittedName>
</protein>
<dbReference type="EMBL" id="GFPF01000208">
    <property type="protein sequence ID" value="MAA11354.1"/>
    <property type="molecule type" value="Transcribed_RNA"/>
</dbReference>
<dbReference type="Pfam" id="PF15430">
    <property type="entry name" value="SVWC"/>
    <property type="match status" value="1"/>
</dbReference>
<reference evidence="6" key="1">
    <citation type="journal article" date="2017" name="Parasit. Vectors">
        <title>Sialotranscriptomics of Rhipicephalus zambeziensis reveals intricate expression profiles of secretory proteins and suggests tight temporal transcriptional regulation during blood-feeding.</title>
        <authorList>
            <person name="de Castro M.H."/>
            <person name="de Klerk D."/>
            <person name="Pienaar R."/>
            <person name="Rees D.J.G."/>
            <person name="Mans B.J."/>
        </authorList>
    </citation>
    <scope>NUCLEOTIDE SEQUENCE</scope>
    <source>
        <tissue evidence="6">Salivary glands</tissue>
    </source>
</reference>
<dbReference type="GO" id="GO:0005576">
    <property type="term" value="C:extracellular region"/>
    <property type="evidence" value="ECO:0007669"/>
    <property type="project" value="UniProtKB-SubCell"/>
</dbReference>
<dbReference type="InterPro" id="IPR029277">
    <property type="entry name" value="SVWC_dom"/>
</dbReference>
<feature type="domain" description="Single" evidence="5">
    <location>
        <begin position="103"/>
        <end position="161"/>
    </location>
</feature>
<evidence type="ECO:0000259" key="5">
    <source>
        <dbReference type="Pfam" id="PF15430"/>
    </source>
</evidence>
<keyword evidence="4" id="KW-0732">Signal</keyword>
<proteinExistence type="predicted"/>
<organism evidence="6">
    <name type="scientific">Rhipicephalus zambeziensis</name>
    <dbReference type="NCBI Taxonomy" id="60191"/>
    <lineage>
        <taxon>Eukaryota</taxon>
        <taxon>Metazoa</taxon>
        <taxon>Ecdysozoa</taxon>
        <taxon>Arthropoda</taxon>
        <taxon>Chelicerata</taxon>
        <taxon>Arachnida</taxon>
        <taxon>Acari</taxon>
        <taxon>Parasitiformes</taxon>
        <taxon>Ixodida</taxon>
        <taxon>Ixodoidea</taxon>
        <taxon>Ixodidae</taxon>
        <taxon>Rhipicephalinae</taxon>
        <taxon>Rhipicephalus</taxon>
        <taxon>Rhipicephalus</taxon>
    </lineage>
</organism>
<evidence type="ECO:0000256" key="4">
    <source>
        <dbReference type="SAM" id="SignalP"/>
    </source>
</evidence>
<evidence type="ECO:0000256" key="1">
    <source>
        <dbReference type="ARBA" id="ARBA00004613"/>
    </source>
</evidence>
<evidence type="ECO:0000313" key="6">
    <source>
        <dbReference type="EMBL" id="MAA11354.1"/>
    </source>
</evidence>
<keyword evidence="2" id="KW-0964">Secreted</keyword>